<dbReference type="InterPro" id="IPR007621">
    <property type="entry name" value="TPM_dom"/>
</dbReference>
<dbReference type="PANTHER" id="PTHR30373:SF2">
    <property type="entry name" value="UPF0603 PROTEIN YGCG"/>
    <property type="match status" value="1"/>
</dbReference>
<accession>A0A0D3K5H3</accession>
<feature type="domain" description="TPM" evidence="2">
    <location>
        <begin position="40"/>
        <end position="166"/>
    </location>
</feature>
<dbReference type="KEGG" id="ehx:EMIHUDRAFT_99276"/>
<dbReference type="AlphaFoldDB" id="A0A0D3K5H3"/>
<dbReference type="EnsemblProtists" id="EOD31008">
    <property type="protein sequence ID" value="EOD31008"/>
    <property type="gene ID" value="EMIHUDRAFT_99276"/>
</dbReference>
<evidence type="ECO:0000256" key="1">
    <source>
        <dbReference type="SAM" id="MobiDB-lite"/>
    </source>
</evidence>
<dbReference type="GeneID" id="17276281"/>
<dbReference type="PaxDb" id="2903-EOD31008"/>
<proteinExistence type="predicted"/>
<dbReference type="Pfam" id="PF04536">
    <property type="entry name" value="TPM_phosphatase"/>
    <property type="match status" value="1"/>
</dbReference>
<dbReference type="Proteomes" id="UP000013827">
    <property type="component" value="Unassembled WGS sequence"/>
</dbReference>
<sequence>MRALWPTTTHRLAHGARCRRLLSTRPTSPSDVTRPPSGFVSDAGRVLSAESRARLEGRLSALDATGKAQMALVVLERLGDETASVQDHSQFTAALYDLWGVGQAAAQNGVLLAVFTESRRIEARTGVGARRALSDTWLASMLQQEMAPRLREGDVSGGVEAATECIRDRLAQGGEEGEDGSGAAGAPPVDRRRRRCTSCPADEAVTMERVPSELDGASEPTPLQAASQGLLAPDSRLAALSPCERDERRLGAVVFGLLRCPRCHTERVLAVETGRYQTCASCHCRCERSETTTLAGATATGEGRERVDTYCEHCGRREAREVAVAREERSAFGSSAGGGGASATFLLQADGWRDTPPSEHLERAVRRGRAAVQSWAR</sequence>
<dbReference type="Gene3D" id="3.10.310.50">
    <property type="match status" value="1"/>
</dbReference>
<dbReference type="PANTHER" id="PTHR30373">
    <property type="entry name" value="UPF0603 PROTEIN YGCG"/>
    <property type="match status" value="1"/>
</dbReference>
<feature type="region of interest" description="Disordered" evidence="1">
    <location>
        <begin position="171"/>
        <end position="195"/>
    </location>
</feature>
<dbReference type="HOGENOM" id="CLU_734542_0_0_1"/>
<evidence type="ECO:0000259" key="2">
    <source>
        <dbReference type="Pfam" id="PF04536"/>
    </source>
</evidence>
<name>A0A0D3K5H3_EMIH1</name>
<reference evidence="4" key="1">
    <citation type="journal article" date="2013" name="Nature">
        <title>Pan genome of the phytoplankton Emiliania underpins its global distribution.</title>
        <authorList>
            <person name="Read B.A."/>
            <person name="Kegel J."/>
            <person name="Klute M.J."/>
            <person name="Kuo A."/>
            <person name="Lefebvre S.C."/>
            <person name="Maumus F."/>
            <person name="Mayer C."/>
            <person name="Miller J."/>
            <person name="Monier A."/>
            <person name="Salamov A."/>
            <person name="Young J."/>
            <person name="Aguilar M."/>
            <person name="Claverie J.M."/>
            <person name="Frickenhaus S."/>
            <person name="Gonzalez K."/>
            <person name="Herman E.K."/>
            <person name="Lin Y.C."/>
            <person name="Napier J."/>
            <person name="Ogata H."/>
            <person name="Sarno A.F."/>
            <person name="Shmutz J."/>
            <person name="Schroeder D."/>
            <person name="de Vargas C."/>
            <person name="Verret F."/>
            <person name="von Dassow P."/>
            <person name="Valentin K."/>
            <person name="Van de Peer Y."/>
            <person name="Wheeler G."/>
            <person name="Dacks J.B."/>
            <person name="Delwiche C.F."/>
            <person name="Dyhrman S.T."/>
            <person name="Glockner G."/>
            <person name="John U."/>
            <person name="Richards T."/>
            <person name="Worden A.Z."/>
            <person name="Zhang X."/>
            <person name="Grigoriev I.V."/>
            <person name="Allen A.E."/>
            <person name="Bidle K."/>
            <person name="Borodovsky M."/>
            <person name="Bowler C."/>
            <person name="Brownlee C."/>
            <person name="Cock J.M."/>
            <person name="Elias M."/>
            <person name="Gladyshev V.N."/>
            <person name="Groth M."/>
            <person name="Guda C."/>
            <person name="Hadaegh A."/>
            <person name="Iglesias-Rodriguez M.D."/>
            <person name="Jenkins J."/>
            <person name="Jones B.M."/>
            <person name="Lawson T."/>
            <person name="Leese F."/>
            <person name="Lindquist E."/>
            <person name="Lobanov A."/>
            <person name="Lomsadze A."/>
            <person name="Malik S.B."/>
            <person name="Marsh M.E."/>
            <person name="Mackinder L."/>
            <person name="Mock T."/>
            <person name="Mueller-Roeber B."/>
            <person name="Pagarete A."/>
            <person name="Parker M."/>
            <person name="Probert I."/>
            <person name="Quesneville H."/>
            <person name="Raines C."/>
            <person name="Rensing S.A."/>
            <person name="Riano-Pachon D.M."/>
            <person name="Richier S."/>
            <person name="Rokitta S."/>
            <person name="Shiraiwa Y."/>
            <person name="Soanes D.M."/>
            <person name="van der Giezen M."/>
            <person name="Wahlund T.M."/>
            <person name="Williams B."/>
            <person name="Wilson W."/>
            <person name="Wolfe G."/>
            <person name="Wurch L.L."/>
        </authorList>
    </citation>
    <scope>NUCLEOTIDE SEQUENCE</scope>
</reference>
<evidence type="ECO:0000313" key="4">
    <source>
        <dbReference type="Proteomes" id="UP000013827"/>
    </source>
</evidence>
<protein>
    <recommendedName>
        <fullName evidence="2">TPM domain-containing protein</fullName>
    </recommendedName>
</protein>
<dbReference type="eggNOG" id="ENOG502SCJD">
    <property type="taxonomic scope" value="Eukaryota"/>
</dbReference>
<organism evidence="3 4">
    <name type="scientific">Emiliania huxleyi (strain CCMP1516)</name>
    <dbReference type="NCBI Taxonomy" id="280463"/>
    <lineage>
        <taxon>Eukaryota</taxon>
        <taxon>Haptista</taxon>
        <taxon>Haptophyta</taxon>
        <taxon>Prymnesiophyceae</taxon>
        <taxon>Isochrysidales</taxon>
        <taxon>Noelaerhabdaceae</taxon>
        <taxon>Emiliania</taxon>
    </lineage>
</organism>
<reference evidence="3" key="2">
    <citation type="submission" date="2024-10" db="UniProtKB">
        <authorList>
            <consortium name="EnsemblProtists"/>
        </authorList>
    </citation>
    <scope>IDENTIFICATION</scope>
</reference>
<keyword evidence="4" id="KW-1185">Reference proteome</keyword>
<dbReference type="RefSeq" id="XP_005783437.1">
    <property type="nucleotide sequence ID" value="XM_005783380.1"/>
</dbReference>
<feature type="region of interest" description="Disordered" evidence="1">
    <location>
        <begin position="207"/>
        <end position="227"/>
    </location>
</feature>
<dbReference type="STRING" id="2903.R1D6R1"/>
<evidence type="ECO:0000313" key="3">
    <source>
        <dbReference type="EnsemblProtists" id="EOD31008"/>
    </source>
</evidence>